<dbReference type="RefSeq" id="WP_241239724.1">
    <property type="nucleotide sequence ID" value="NZ_CP034588.1"/>
</dbReference>
<feature type="domain" description="Glycosyltransferase 2-like" evidence="4">
    <location>
        <begin position="40"/>
        <end position="137"/>
    </location>
</feature>
<keyword evidence="3 5" id="KW-0808">Transferase</keyword>
<gene>
    <name evidence="5" type="ORF">C8D95_105179</name>
</gene>
<keyword evidence="6" id="KW-1185">Reference proteome</keyword>
<sequence>MTRILKEIVNHDALGRSVPLAEETGPEHVRILLGLHDGAATLGAQLGSIAAQDHTDWSLILSDDGSRDDWRPLVTAFAERRAPGRTFVMQGPNAGFARNFLGLARAAGPLVPYAAFCDQDDVWTPCKLARAISALREVPEGRPGLYCSRTLICGPDLAPLRLSPAFLRPPAFQNAMTQNIAGGNTMVMNRAALDLVQDTASMASGVVAHDWWTYQIVTGAGGEVLYDSLPTVHYRQHASNLIGANDTLAAGLRRVAGVLSGRYRDWNGTNIAALRRAGYLLTPDAKATLDRFADARRGSLPKRLKALRASGVYRQRRRGTAALWLAAVGGRL</sequence>
<keyword evidence="2" id="KW-0328">Glycosyltransferase</keyword>
<organism evidence="5 6">
    <name type="scientific">Silicimonas algicola</name>
    <dbReference type="NCBI Taxonomy" id="1826607"/>
    <lineage>
        <taxon>Bacteria</taxon>
        <taxon>Pseudomonadati</taxon>
        <taxon>Pseudomonadota</taxon>
        <taxon>Alphaproteobacteria</taxon>
        <taxon>Rhodobacterales</taxon>
        <taxon>Paracoccaceae</taxon>
    </lineage>
</organism>
<dbReference type="PANTHER" id="PTHR43685:SF5">
    <property type="entry name" value="GLYCOSYLTRANSFERASE EPSE-RELATED"/>
    <property type="match status" value="1"/>
</dbReference>
<dbReference type="AlphaFoldDB" id="A0A316G644"/>
<evidence type="ECO:0000256" key="1">
    <source>
        <dbReference type="ARBA" id="ARBA00006739"/>
    </source>
</evidence>
<name>A0A316G644_9RHOB</name>
<dbReference type="InterPro" id="IPR050834">
    <property type="entry name" value="Glycosyltransf_2"/>
</dbReference>
<evidence type="ECO:0000313" key="5">
    <source>
        <dbReference type="EMBL" id="PWK56113.1"/>
    </source>
</evidence>
<dbReference type="Gene3D" id="3.90.550.10">
    <property type="entry name" value="Spore Coat Polysaccharide Biosynthesis Protein SpsA, Chain A"/>
    <property type="match status" value="1"/>
</dbReference>
<dbReference type="InterPro" id="IPR001173">
    <property type="entry name" value="Glyco_trans_2-like"/>
</dbReference>
<reference evidence="5 6" key="1">
    <citation type="submission" date="2018-05" db="EMBL/GenBank/DDBJ databases">
        <title>Genomic Encyclopedia of Type Strains, Phase IV (KMG-IV): sequencing the most valuable type-strain genomes for metagenomic binning, comparative biology and taxonomic classification.</title>
        <authorList>
            <person name="Goeker M."/>
        </authorList>
    </citation>
    <scope>NUCLEOTIDE SEQUENCE [LARGE SCALE GENOMIC DNA]</scope>
    <source>
        <strain evidence="5 6">DSM 103371</strain>
    </source>
</reference>
<evidence type="ECO:0000256" key="2">
    <source>
        <dbReference type="ARBA" id="ARBA00022676"/>
    </source>
</evidence>
<dbReference type="Proteomes" id="UP000245390">
    <property type="component" value="Unassembled WGS sequence"/>
</dbReference>
<dbReference type="InterPro" id="IPR029044">
    <property type="entry name" value="Nucleotide-diphossugar_trans"/>
</dbReference>
<evidence type="ECO:0000259" key="4">
    <source>
        <dbReference type="Pfam" id="PF00535"/>
    </source>
</evidence>
<dbReference type="Pfam" id="PF00535">
    <property type="entry name" value="Glycos_transf_2"/>
    <property type="match status" value="1"/>
</dbReference>
<dbReference type="PANTHER" id="PTHR43685">
    <property type="entry name" value="GLYCOSYLTRANSFERASE"/>
    <property type="match status" value="1"/>
</dbReference>
<protein>
    <submittedName>
        <fullName evidence="5">Glycosyl transferase family 2</fullName>
    </submittedName>
</protein>
<dbReference type="GO" id="GO:0016757">
    <property type="term" value="F:glycosyltransferase activity"/>
    <property type="evidence" value="ECO:0007669"/>
    <property type="project" value="UniProtKB-KW"/>
</dbReference>
<evidence type="ECO:0000313" key="6">
    <source>
        <dbReference type="Proteomes" id="UP000245390"/>
    </source>
</evidence>
<comment type="caution">
    <text evidence="5">The sequence shown here is derived from an EMBL/GenBank/DDBJ whole genome shotgun (WGS) entry which is preliminary data.</text>
</comment>
<comment type="similarity">
    <text evidence="1">Belongs to the glycosyltransferase 2 family.</text>
</comment>
<proteinExistence type="inferred from homology"/>
<dbReference type="SUPFAM" id="SSF53448">
    <property type="entry name" value="Nucleotide-diphospho-sugar transferases"/>
    <property type="match status" value="1"/>
</dbReference>
<evidence type="ECO:0000256" key="3">
    <source>
        <dbReference type="ARBA" id="ARBA00022679"/>
    </source>
</evidence>
<accession>A0A316G644</accession>
<dbReference type="EMBL" id="QGGV01000005">
    <property type="protein sequence ID" value="PWK56113.1"/>
    <property type="molecule type" value="Genomic_DNA"/>
</dbReference>